<keyword evidence="5" id="KW-1185">Reference proteome</keyword>
<comment type="similarity">
    <text evidence="1">Belongs to the peptidase S13 family.</text>
</comment>
<protein>
    <submittedName>
        <fullName evidence="4">Peptidase S13</fullName>
    </submittedName>
</protein>
<name>A0A399SH60_9BACT</name>
<dbReference type="Gene3D" id="3.40.710.10">
    <property type="entry name" value="DD-peptidase/beta-lactamase superfamily"/>
    <property type="match status" value="2"/>
</dbReference>
<dbReference type="GO" id="GO:0000270">
    <property type="term" value="P:peptidoglycan metabolic process"/>
    <property type="evidence" value="ECO:0007669"/>
    <property type="project" value="TreeGrafter"/>
</dbReference>
<evidence type="ECO:0000256" key="3">
    <source>
        <dbReference type="SAM" id="SignalP"/>
    </source>
</evidence>
<evidence type="ECO:0000313" key="5">
    <source>
        <dbReference type="Proteomes" id="UP000266005"/>
    </source>
</evidence>
<accession>A0A399SH60</accession>
<reference evidence="5" key="1">
    <citation type="submission" date="2018-08" db="EMBL/GenBank/DDBJ databases">
        <title>Mucilaginibacter sp. MYSH2.</title>
        <authorList>
            <person name="Seo T."/>
        </authorList>
    </citation>
    <scope>NUCLEOTIDE SEQUENCE [LARGE SCALE GENOMIC DNA]</scope>
    <source>
        <strain evidence="5">KIRAN</strain>
    </source>
</reference>
<dbReference type="PANTHER" id="PTHR30023:SF0">
    <property type="entry name" value="PENICILLIN-SENSITIVE CARBOXYPEPTIDASE A"/>
    <property type="match status" value="1"/>
</dbReference>
<dbReference type="OrthoDB" id="9802627at2"/>
<feature type="signal peptide" evidence="3">
    <location>
        <begin position="1"/>
        <end position="26"/>
    </location>
</feature>
<dbReference type="Proteomes" id="UP000266005">
    <property type="component" value="Unassembled WGS sequence"/>
</dbReference>
<organism evidence="4 5">
    <name type="scientific">Pontibacter oryzae</name>
    <dbReference type="NCBI Taxonomy" id="2304593"/>
    <lineage>
        <taxon>Bacteria</taxon>
        <taxon>Pseudomonadati</taxon>
        <taxon>Bacteroidota</taxon>
        <taxon>Cytophagia</taxon>
        <taxon>Cytophagales</taxon>
        <taxon>Hymenobacteraceae</taxon>
        <taxon>Pontibacter</taxon>
    </lineage>
</organism>
<dbReference type="GO" id="GO:0006508">
    <property type="term" value="P:proteolysis"/>
    <property type="evidence" value="ECO:0007669"/>
    <property type="project" value="InterPro"/>
</dbReference>
<keyword evidence="2" id="KW-0378">Hydrolase</keyword>
<dbReference type="SUPFAM" id="SSF56601">
    <property type="entry name" value="beta-lactamase/transpeptidase-like"/>
    <property type="match status" value="1"/>
</dbReference>
<evidence type="ECO:0000256" key="1">
    <source>
        <dbReference type="ARBA" id="ARBA00006096"/>
    </source>
</evidence>
<keyword evidence="3" id="KW-0732">Signal</keyword>
<dbReference type="GO" id="GO:0004185">
    <property type="term" value="F:serine-type carboxypeptidase activity"/>
    <property type="evidence" value="ECO:0007669"/>
    <property type="project" value="InterPro"/>
</dbReference>
<dbReference type="Pfam" id="PF02113">
    <property type="entry name" value="Peptidase_S13"/>
    <property type="match status" value="2"/>
</dbReference>
<dbReference type="InterPro" id="IPR000667">
    <property type="entry name" value="Peptidase_S13"/>
</dbReference>
<comment type="caution">
    <text evidence="4">The sequence shown here is derived from an EMBL/GenBank/DDBJ whole genome shotgun (WGS) entry which is preliminary data.</text>
</comment>
<evidence type="ECO:0000256" key="2">
    <source>
        <dbReference type="ARBA" id="ARBA00022801"/>
    </source>
</evidence>
<dbReference type="AlphaFoldDB" id="A0A399SH60"/>
<sequence>MHLIAPQLRWVMLSCLLFTLACSSSSKMPGTATTAPELFGPSQIMQEVKTSEQNINRFIGFALYDPEAGEMLVEYNADKYFVPASNTKLFTFYACLKMLGDSIPALKYVSHGDSLIFWGTGDPTFTHMDLKNSLAYNFLKNRPEKKLYYIDAPFASTPFATNWGWDDYSYYYQPERNVFPIHGNIVKFLRSTEQGPYSTTPSYFKARVSQDTASQRNGDAFVRAWRNNDIAFHPKEASSKFSTEVPFITSPETVVKLLADTLKRPVEWLKRPLPENGKVFYGLPADSVYKRMLQVSDNLMAEQLMALCSGTLSDTLSIERAIDHVKKNYLTDLPDEPVWIDGSGLSSSNMFTPRTIIALLQKLLEERPKEQLLPMLAVGGRPGTFRNIYKADVPFVFGKSGTLSHVHNQSGYLITKSGKLLLFSFMNNNYASSTSDIRNEMVRVITEIHNRY</sequence>
<gene>
    <name evidence="4" type="ORF">D1627_00150</name>
</gene>
<dbReference type="EMBL" id="QWGE01000001">
    <property type="protein sequence ID" value="RIJ42324.1"/>
    <property type="molecule type" value="Genomic_DNA"/>
</dbReference>
<dbReference type="PANTHER" id="PTHR30023">
    <property type="entry name" value="D-ALANYL-D-ALANINE CARBOXYPEPTIDASE"/>
    <property type="match status" value="1"/>
</dbReference>
<evidence type="ECO:0000313" key="4">
    <source>
        <dbReference type="EMBL" id="RIJ42324.1"/>
    </source>
</evidence>
<dbReference type="PRINTS" id="PR00922">
    <property type="entry name" value="DADACBPTASE3"/>
</dbReference>
<feature type="chain" id="PRO_5017196283" evidence="3">
    <location>
        <begin position="27"/>
        <end position="452"/>
    </location>
</feature>
<proteinExistence type="inferred from homology"/>
<dbReference type="InterPro" id="IPR012338">
    <property type="entry name" value="Beta-lactam/transpept-like"/>
</dbReference>